<dbReference type="InterPro" id="IPR013783">
    <property type="entry name" value="Ig-like_fold"/>
</dbReference>
<dbReference type="PhylomeDB" id="A0A060TDH2"/>
<accession>A0A060TDH2</accession>
<evidence type="ECO:0000313" key="4">
    <source>
        <dbReference type="EMBL" id="CDP39135.1"/>
    </source>
</evidence>
<dbReference type="AlphaFoldDB" id="A0A060TDH2"/>
<evidence type="ECO:0000259" key="3">
    <source>
        <dbReference type="Pfam" id="PF21027"/>
    </source>
</evidence>
<reference evidence="4" key="1">
    <citation type="submission" date="2014-02" db="EMBL/GenBank/DDBJ databases">
        <authorList>
            <person name="Genoscope - CEA"/>
        </authorList>
    </citation>
    <scope>NUCLEOTIDE SEQUENCE</scope>
    <source>
        <strain evidence="4">LS3</strain>
    </source>
</reference>
<feature type="domain" description="Cellulose-binding Sde182 nucleoside hydrolase-like" evidence="2">
    <location>
        <begin position="35"/>
        <end position="313"/>
    </location>
</feature>
<feature type="domain" description="Cellulose-binding Sde182 C-terminal" evidence="3">
    <location>
        <begin position="405"/>
        <end position="503"/>
    </location>
</feature>
<evidence type="ECO:0000256" key="1">
    <source>
        <dbReference type="SAM" id="SignalP"/>
    </source>
</evidence>
<dbReference type="Gene3D" id="3.90.245.10">
    <property type="entry name" value="Ribonucleoside hydrolase-like"/>
    <property type="match status" value="1"/>
</dbReference>
<protein>
    <submittedName>
        <fullName evidence="4">ARAD1D51128p</fullName>
    </submittedName>
</protein>
<dbReference type="EMBL" id="HG937694">
    <property type="protein sequence ID" value="CDP39135.1"/>
    <property type="molecule type" value="Genomic_DNA"/>
</dbReference>
<feature type="chain" id="PRO_5001588159" evidence="1">
    <location>
        <begin position="27"/>
        <end position="517"/>
    </location>
</feature>
<evidence type="ECO:0000259" key="2">
    <source>
        <dbReference type="Pfam" id="PF07632"/>
    </source>
</evidence>
<gene>
    <name evidence="4" type="ORF">GNLVRS02_ARAD1D51128g</name>
</gene>
<organism evidence="4">
    <name type="scientific">Blastobotrys adeninivorans</name>
    <name type="common">Yeast</name>
    <name type="synonym">Arxula adeninivorans</name>
    <dbReference type="NCBI Taxonomy" id="409370"/>
    <lineage>
        <taxon>Eukaryota</taxon>
        <taxon>Fungi</taxon>
        <taxon>Dikarya</taxon>
        <taxon>Ascomycota</taxon>
        <taxon>Saccharomycotina</taxon>
        <taxon>Dipodascomycetes</taxon>
        <taxon>Dipodascales</taxon>
        <taxon>Trichomonascaceae</taxon>
        <taxon>Blastobotrys</taxon>
    </lineage>
</organism>
<reference evidence="4" key="2">
    <citation type="submission" date="2014-06" db="EMBL/GenBank/DDBJ databases">
        <title>The complete genome of Blastobotrys (Arxula) adeninivorans LS3 - a yeast of biotechnological interest.</title>
        <authorList>
            <person name="Kunze G."/>
            <person name="Gaillardin C."/>
            <person name="Czernicka M."/>
            <person name="Durrens P."/>
            <person name="Martin T."/>
            <person name="Boer E."/>
            <person name="Gabaldon T."/>
            <person name="Cruz J."/>
            <person name="Talla E."/>
            <person name="Marck C."/>
            <person name="Goffeau A."/>
            <person name="Barbe V."/>
            <person name="Baret P."/>
            <person name="Baronian K."/>
            <person name="Beier S."/>
            <person name="Bleykasten C."/>
            <person name="Bode R."/>
            <person name="Casaregola S."/>
            <person name="Despons L."/>
            <person name="Fairhead C."/>
            <person name="Giersberg M."/>
            <person name="Gierski P."/>
            <person name="Hahnel U."/>
            <person name="Hartmann A."/>
            <person name="Jankowska D."/>
            <person name="Jubin C."/>
            <person name="Jung P."/>
            <person name="Lafontaine I."/>
            <person name="Leh-Louis V."/>
            <person name="Lemaire M."/>
            <person name="Marcet-Houben M."/>
            <person name="Mascher M."/>
            <person name="Morel G."/>
            <person name="Richard G.-F."/>
            <person name="Riechen J."/>
            <person name="Sacerdot C."/>
            <person name="Sarkar A."/>
            <person name="Savel G."/>
            <person name="Schacherer J."/>
            <person name="Sherman D."/>
            <person name="Straub M.-L."/>
            <person name="Stein N."/>
            <person name="Thierry A."/>
            <person name="Trautwein-Schult A."/>
            <person name="Westhof E."/>
            <person name="Worch S."/>
            <person name="Dujon B."/>
            <person name="Souciet J.-L."/>
            <person name="Wincker P."/>
            <person name="Scholz U."/>
            <person name="Neuveglise N."/>
        </authorList>
    </citation>
    <scope>NUCLEOTIDE SEQUENCE</scope>
    <source>
        <strain evidence="4">LS3</strain>
    </source>
</reference>
<keyword evidence="1" id="KW-0732">Signal</keyword>
<dbReference type="Gene3D" id="2.60.40.10">
    <property type="entry name" value="Immunoglobulins"/>
    <property type="match status" value="1"/>
</dbReference>
<proteinExistence type="predicted"/>
<dbReference type="InterPro" id="IPR048527">
    <property type="entry name" value="Sde182_C"/>
</dbReference>
<feature type="signal peptide" evidence="1">
    <location>
        <begin position="1"/>
        <end position="26"/>
    </location>
</feature>
<dbReference type="InterPro" id="IPR036452">
    <property type="entry name" value="Ribo_hydro-like"/>
</dbReference>
<dbReference type="Pfam" id="PF07632">
    <property type="entry name" value="Sde182_NH-like"/>
    <property type="match status" value="1"/>
</dbReference>
<sequence length="517" mass="57567">MTHPTLQMGMLLVLVLLSLAAAYCSAASDQFRPNIFVLTDIENEPDDAQSLIRLLLYSNEIEILGITAVTSVWLNDTIRPDQVQRIVEGYGSVADNLRIHDERYPSVDHLLQLLSSGKPVYGMDAVDFKSPSRVSEGANALIKAVDSLNNVAGNGDEDDLSGFLWVACWGGANVLAEALNKVRHERTDAELNQFISKIKVYAISDQDDAGPWIRINFPNLTYVASIHTWNEYGLAEWVGLSGEKFYNFDEGGPDTNLVSHEWLKSNIQIGPLGAFYPDFAFIMEGDTPSFLGLIPNGLNHPARIDYGGWGGRYKPVDQSLKHTHHYADVADAVVGLDGRTYKSSQACIWRWRHAYQNDFAARMQWTIKGSYQGANHAPVVSLNGTVSAKPYQITAPLEKTGNTSVILDVSQSYDPDKGDRIQQVDLFQYKEVSSWQWATHFVVPDLSIEPLCETNQQSPCGLFKVLIPPRGDPQRTPSTYHLIVQIKDSGVPQMYSYRRVIINTTPATERDTGKDEL</sequence>
<dbReference type="GO" id="GO:0016799">
    <property type="term" value="F:hydrolase activity, hydrolyzing N-glycosyl compounds"/>
    <property type="evidence" value="ECO:0007669"/>
    <property type="project" value="InterPro"/>
</dbReference>
<dbReference type="InterPro" id="IPR011483">
    <property type="entry name" value="Sde182_NH-like"/>
</dbReference>
<name>A0A060TDH2_BLAAD</name>
<dbReference type="Pfam" id="PF21027">
    <property type="entry name" value="Sde0182_C"/>
    <property type="match status" value="1"/>
</dbReference>